<name>A0ABW7C5C0_9CYAN</name>
<keyword evidence="2" id="KW-1185">Reference proteome</keyword>
<dbReference type="Proteomes" id="UP001604335">
    <property type="component" value="Unassembled WGS sequence"/>
</dbReference>
<proteinExistence type="predicted"/>
<reference evidence="2" key="1">
    <citation type="journal article" date="2024" name="Algal Res.">
        <title>Biochemical, toxicological and genomic investigation of a high-biomass producing Limnothrix strain isolated from Italian shallow drinking water reservoir.</title>
        <authorList>
            <person name="Simonazzi M."/>
            <person name="Shishido T.K."/>
            <person name="Delbaje E."/>
            <person name="Wahlsten M."/>
            <person name="Fewer D.P."/>
            <person name="Sivonen K."/>
            <person name="Pezzolesi L."/>
            <person name="Pistocchi R."/>
        </authorList>
    </citation>
    <scope>NUCLEOTIDE SEQUENCE [LARGE SCALE GENOMIC DNA]</scope>
    <source>
        <strain evidence="2">LRLZ20PSL1</strain>
    </source>
</reference>
<dbReference type="EMBL" id="JAZAQF010000006">
    <property type="protein sequence ID" value="MFG3816246.1"/>
    <property type="molecule type" value="Genomic_DNA"/>
</dbReference>
<comment type="caution">
    <text evidence="1">The sequence shown here is derived from an EMBL/GenBank/DDBJ whole genome shotgun (WGS) entry which is preliminary data.</text>
</comment>
<dbReference type="InterPro" id="IPR054652">
    <property type="entry name" value="T4P_EbsA-like"/>
</dbReference>
<evidence type="ECO:0000313" key="1">
    <source>
        <dbReference type="EMBL" id="MFG3816246.1"/>
    </source>
</evidence>
<sequence>MSLDKLEPAAKGAVGVYLPYYQGAKRNVLPFAIGLYQKGSIEGKRRIEGGDDIPFVATWRVSTLPADLTRCRIQFDGNAELSYEVSMANFEFISFLIDVLIDYKKTRVTDFSKAFYRKLLSHLE</sequence>
<evidence type="ECO:0000313" key="2">
    <source>
        <dbReference type="Proteomes" id="UP001604335"/>
    </source>
</evidence>
<organism evidence="1 2">
    <name type="scientific">Limnothrix redekei LRLZ20PSL1</name>
    <dbReference type="NCBI Taxonomy" id="3112953"/>
    <lineage>
        <taxon>Bacteria</taxon>
        <taxon>Bacillati</taxon>
        <taxon>Cyanobacteriota</taxon>
        <taxon>Cyanophyceae</taxon>
        <taxon>Pseudanabaenales</taxon>
        <taxon>Pseudanabaenaceae</taxon>
        <taxon>Limnothrix</taxon>
    </lineage>
</organism>
<gene>
    <name evidence="1" type="primary">ebsA</name>
    <name evidence="1" type="ORF">VPK24_01245</name>
</gene>
<accession>A0ABW7C5C0</accession>
<protein>
    <submittedName>
        <fullName evidence="1">Type IV pilus biogenesis protein EbsA</fullName>
    </submittedName>
</protein>
<dbReference type="NCBIfam" id="NF045587">
    <property type="entry name" value="T4P_biogen_EbsA"/>
    <property type="match status" value="1"/>
</dbReference>
<dbReference type="RefSeq" id="WP_099533831.1">
    <property type="nucleotide sequence ID" value="NZ_JAZAQF010000006.1"/>
</dbReference>